<reference evidence="10" key="1">
    <citation type="submission" date="2021-06" db="EMBL/GenBank/DDBJ databases">
        <authorList>
            <person name="Hodson N. C."/>
            <person name="Mongue J. A."/>
            <person name="Jaron S. K."/>
        </authorList>
    </citation>
    <scope>NUCLEOTIDE SEQUENCE</scope>
</reference>
<protein>
    <recommendedName>
        <fullName evidence="9">Malonyl-CoA:ACP transacylase (MAT) domain-containing protein</fullName>
    </recommendedName>
</protein>
<dbReference type="GO" id="GO:0005737">
    <property type="term" value="C:cytoplasm"/>
    <property type="evidence" value="ECO:0007669"/>
    <property type="project" value="TreeGrafter"/>
</dbReference>
<keyword evidence="7" id="KW-0275">Fatty acid biosynthesis</keyword>
<feature type="non-terminal residue" evidence="10">
    <location>
        <position position="1"/>
    </location>
</feature>
<evidence type="ECO:0000313" key="10">
    <source>
        <dbReference type="EMBL" id="CAG7822885.1"/>
    </source>
</evidence>
<keyword evidence="11" id="KW-1185">Reference proteome</keyword>
<dbReference type="InterPro" id="IPR050091">
    <property type="entry name" value="PKS_NRPS_Biosynth_Enz"/>
</dbReference>
<dbReference type="SMART" id="SM00827">
    <property type="entry name" value="PKS_AT"/>
    <property type="match status" value="1"/>
</dbReference>
<sequence>IALVELLASIDIAPQQIFGHSLGEFSCAYVDGCYNIEETLLNSWAILKACVDSNLPPGVMASVGLSWEDNETLWEGTFPACHNATDNMTVAGSPASIKELLEHLKETGIFARQINSLGFAFHSDLMKPAEAQMLENVRGLNLPTKTRSPKWISTSQSSDENNLLSGSYFVN</sequence>
<comment type="caution">
    <text evidence="10">The sequence shown here is derived from an EMBL/GenBank/DDBJ whole genome shotgun (WGS) entry which is preliminary data.</text>
</comment>
<evidence type="ECO:0000313" key="11">
    <source>
        <dbReference type="Proteomes" id="UP000708208"/>
    </source>
</evidence>
<dbReference type="PANTHER" id="PTHR43775">
    <property type="entry name" value="FATTY ACID SYNTHASE"/>
    <property type="match status" value="1"/>
</dbReference>
<dbReference type="GO" id="GO:0006633">
    <property type="term" value="P:fatty acid biosynthetic process"/>
    <property type="evidence" value="ECO:0007669"/>
    <property type="project" value="UniProtKB-KW"/>
</dbReference>
<evidence type="ECO:0000256" key="5">
    <source>
        <dbReference type="ARBA" id="ARBA00023002"/>
    </source>
</evidence>
<keyword evidence="1" id="KW-0596">Phosphopantetheine</keyword>
<accession>A0A8J2PUU2</accession>
<keyword evidence="2" id="KW-0444">Lipid biosynthesis</keyword>
<keyword evidence="6" id="KW-0443">Lipid metabolism</keyword>
<evidence type="ECO:0000256" key="8">
    <source>
        <dbReference type="ARBA" id="ARBA00023268"/>
    </source>
</evidence>
<name>A0A8J2PUU2_9HEXA</name>
<gene>
    <name evidence="10" type="ORF">AFUS01_LOCUS33130</name>
</gene>
<keyword evidence="4" id="KW-0521">NADP</keyword>
<keyword evidence="3" id="KW-0276">Fatty acid metabolism</keyword>
<dbReference type="GO" id="GO:0016491">
    <property type="term" value="F:oxidoreductase activity"/>
    <property type="evidence" value="ECO:0007669"/>
    <property type="project" value="UniProtKB-KW"/>
</dbReference>
<feature type="non-terminal residue" evidence="10">
    <location>
        <position position="171"/>
    </location>
</feature>
<proteinExistence type="predicted"/>
<keyword evidence="8" id="KW-0511">Multifunctional enzyme</keyword>
<dbReference type="InterPro" id="IPR014043">
    <property type="entry name" value="Acyl_transferase_dom"/>
</dbReference>
<evidence type="ECO:0000256" key="2">
    <source>
        <dbReference type="ARBA" id="ARBA00022516"/>
    </source>
</evidence>
<evidence type="ECO:0000259" key="9">
    <source>
        <dbReference type="SMART" id="SM00827"/>
    </source>
</evidence>
<keyword evidence="5" id="KW-0560">Oxidoreductase</keyword>
<organism evidence="10 11">
    <name type="scientific">Allacma fusca</name>
    <dbReference type="NCBI Taxonomy" id="39272"/>
    <lineage>
        <taxon>Eukaryota</taxon>
        <taxon>Metazoa</taxon>
        <taxon>Ecdysozoa</taxon>
        <taxon>Arthropoda</taxon>
        <taxon>Hexapoda</taxon>
        <taxon>Collembola</taxon>
        <taxon>Symphypleona</taxon>
        <taxon>Sminthuridae</taxon>
        <taxon>Allacma</taxon>
    </lineage>
</organism>
<dbReference type="PANTHER" id="PTHR43775:SF7">
    <property type="entry name" value="FATTY ACID SYNTHASE"/>
    <property type="match status" value="1"/>
</dbReference>
<dbReference type="OrthoDB" id="329835at2759"/>
<evidence type="ECO:0000256" key="1">
    <source>
        <dbReference type="ARBA" id="ARBA00022450"/>
    </source>
</evidence>
<dbReference type="GO" id="GO:0004312">
    <property type="term" value="F:fatty acid synthase activity"/>
    <property type="evidence" value="ECO:0007669"/>
    <property type="project" value="TreeGrafter"/>
</dbReference>
<evidence type="ECO:0000256" key="6">
    <source>
        <dbReference type="ARBA" id="ARBA00023098"/>
    </source>
</evidence>
<dbReference type="Pfam" id="PF00698">
    <property type="entry name" value="Acyl_transf_1"/>
    <property type="match status" value="1"/>
</dbReference>
<feature type="domain" description="Malonyl-CoA:ACP transacylase (MAT)" evidence="9">
    <location>
        <begin position="1"/>
        <end position="171"/>
    </location>
</feature>
<evidence type="ECO:0000256" key="7">
    <source>
        <dbReference type="ARBA" id="ARBA00023160"/>
    </source>
</evidence>
<evidence type="ECO:0000256" key="3">
    <source>
        <dbReference type="ARBA" id="ARBA00022832"/>
    </source>
</evidence>
<dbReference type="EMBL" id="CAJVCH010527759">
    <property type="protein sequence ID" value="CAG7822885.1"/>
    <property type="molecule type" value="Genomic_DNA"/>
</dbReference>
<dbReference type="Proteomes" id="UP000708208">
    <property type="component" value="Unassembled WGS sequence"/>
</dbReference>
<dbReference type="AlphaFoldDB" id="A0A8J2PUU2"/>
<evidence type="ECO:0000256" key="4">
    <source>
        <dbReference type="ARBA" id="ARBA00022857"/>
    </source>
</evidence>